<evidence type="ECO:0000256" key="1">
    <source>
        <dbReference type="SAM" id="Coils"/>
    </source>
</evidence>
<keyword evidence="1" id="KW-0175">Coiled coil</keyword>
<comment type="caution">
    <text evidence="2">The sequence shown here is derived from an EMBL/GenBank/DDBJ whole genome shotgun (WGS) entry which is preliminary data.</text>
</comment>
<protein>
    <submittedName>
        <fullName evidence="2">Uncharacterized protein</fullName>
    </submittedName>
</protein>
<organism evidence="2 3">
    <name type="scientific">Desulfotignum balticum</name>
    <dbReference type="NCBI Taxonomy" id="115781"/>
    <lineage>
        <taxon>Bacteria</taxon>
        <taxon>Pseudomonadati</taxon>
        <taxon>Thermodesulfobacteriota</taxon>
        <taxon>Desulfobacteria</taxon>
        <taxon>Desulfobacterales</taxon>
        <taxon>Desulfobacteraceae</taxon>
        <taxon>Desulfotignum</taxon>
    </lineage>
</organism>
<dbReference type="AlphaFoldDB" id="A0A931CWU4"/>
<reference evidence="2" key="1">
    <citation type="submission" date="2020-07" db="EMBL/GenBank/DDBJ databases">
        <title>Severe corrosion of carbon steel in oil field produced water can be linked to methanogenic archaea containing a special type of NiFe hydrogenase.</title>
        <authorList>
            <person name="Lahme S."/>
            <person name="Mand J."/>
            <person name="Longwell J."/>
            <person name="Smith R."/>
            <person name="Enning D."/>
        </authorList>
    </citation>
    <scope>NUCLEOTIDE SEQUENCE</scope>
    <source>
        <strain evidence="2">MIC098Bin6</strain>
    </source>
</reference>
<gene>
    <name evidence="2" type="ORF">H0S81_04820</name>
</gene>
<proteinExistence type="predicted"/>
<accession>A0A931CWU4</accession>
<dbReference type="EMBL" id="JACCQK010000247">
    <property type="protein sequence ID" value="MBG0779229.1"/>
    <property type="molecule type" value="Genomic_DNA"/>
</dbReference>
<sequence>MDLDDVQGLTFQDVVELFKRAMPGIMVLIYTSRSAKEDRPKSRIIVPLAEGIPGRDYSMMAKILNDRLEVVGLIPDRATERTGQLCYLPNRGEYYQHIIINGDHLNPAVLFADEIQSEKARLKAEAAERKRRHQEALRKTQVRIDSGQADPIAAYREAYPLELALERYGYIRRGNKWLSPNSESGNPGLSVFEGGGI</sequence>
<feature type="coiled-coil region" evidence="1">
    <location>
        <begin position="112"/>
        <end position="143"/>
    </location>
</feature>
<evidence type="ECO:0000313" key="2">
    <source>
        <dbReference type="EMBL" id="MBG0779229.1"/>
    </source>
</evidence>
<name>A0A931CWU4_9BACT</name>
<dbReference type="Proteomes" id="UP000706172">
    <property type="component" value="Unassembled WGS sequence"/>
</dbReference>
<evidence type="ECO:0000313" key="3">
    <source>
        <dbReference type="Proteomes" id="UP000706172"/>
    </source>
</evidence>